<sequence length="213" mass="23708">MTPTPLYSLKKNRGGSIYDPDNDTFLLMDSLEAHKQALVDLKPSIVLEVGSGTGIVTAFVRSLLKEEVNFTSFAIDLNYDACLCTQETSAMNHYETETEIICGDVSSIIAGFDNKIDVLIFNPPYVLTEEIPQSTEELCYAGGPNGRFVLDKLLPLISTILTLHGRFYLIAIKENDIDYLLNFTDNGSLRPSIVNNKVRGCENLFVLLYIKVK</sequence>
<evidence type="ECO:0000313" key="2">
    <source>
        <dbReference type="WBParaSite" id="RSKR_0000446700.1"/>
    </source>
</evidence>
<name>A0AC35TVN1_9BILA</name>
<accession>A0AC35TVN1</accession>
<dbReference type="WBParaSite" id="RSKR_0000446700.1">
    <property type="protein sequence ID" value="RSKR_0000446700.1"/>
    <property type="gene ID" value="RSKR_0000446700"/>
</dbReference>
<organism evidence="1 2">
    <name type="scientific">Rhabditophanes sp. KR3021</name>
    <dbReference type="NCBI Taxonomy" id="114890"/>
    <lineage>
        <taxon>Eukaryota</taxon>
        <taxon>Metazoa</taxon>
        <taxon>Ecdysozoa</taxon>
        <taxon>Nematoda</taxon>
        <taxon>Chromadorea</taxon>
        <taxon>Rhabditida</taxon>
        <taxon>Tylenchina</taxon>
        <taxon>Panagrolaimomorpha</taxon>
        <taxon>Strongyloidoidea</taxon>
        <taxon>Alloionematidae</taxon>
        <taxon>Rhabditophanes</taxon>
    </lineage>
</organism>
<dbReference type="Proteomes" id="UP000095286">
    <property type="component" value="Unplaced"/>
</dbReference>
<evidence type="ECO:0000313" key="1">
    <source>
        <dbReference type="Proteomes" id="UP000095286"/>
    </source>
</evidence>
<reference evidence="2" key="1">
    <citation type="submission" date="2016-11" db="UniProtKB">
        <authorList>
            <consortium name="WormBaseParasite"/>
        </authorList>
    </citation>
    <scope>IDENTIFICATION</scope>
    <source>
        <strain evidence="2">KR3021</strain>
    </source>
</reference>
<proteinExistence type="predicted"/>
<protein>
    <submittedName>
        <fullName evidence="2">MTS domain-containing protein</fullName>
    </submittedName>
</protein>